<reference evidence="1" key="1">
    <citation type="journal article" date="2020" name="Stud. Mycol.">
        <title>101 Dothideomycetes genomes: a test case for predicting lifestyles and emergence of pathogens.</title>
        <authorList>
            <person name="Haridas S."/>
            <person name="Albert R."/>
            <person name="Binder M."/>
            <person name="Bloem J."/>
            <person name="Labutti K."/>
            <person name="Salamov A."/>
            <person name="Andreopoulos B."/>
            <person name="Baker S."/>
            <person name="Barry K."/>
            <person name="Bills G."/>
            <person name="Bluhm B."/>
            <person name="Cannon C."/>
            <person name="Castanera R."/>
            <person name="Culley D."/>
            <person name="Daum C."/>
            <person name="Ezra D."/>
            <person name="Gonzalez J."/>
            <person name="Henrissat B."/>
            <person name="Kuo A."/>
            <person name="Liang C."/>
            <person name="Lipzen A."/>
            <person name="Lutzoni F."/>
            <person name="Magnuson J."/>
            <person name="Mondo S."/>
            <person name="Nolan M."/>
            <person name="Ohm R."/>
            <person name="Pangilinan J."/>
            <person name="Park H.-J."/>
            <person name="Ramirez L."/>
            <person name="Alfaro M."/>
            <person name="Sun H."/>
            <person name="Tritt A."/>
            <person name="Yoshinaga Y."/>
            <person name="Zwiers L.-H."/>
            <person name="Turgeon B."/>
            <person name="Goodwin S."/>
            <person name="Spatafora J."/>
            <person name="Crous P."/>
            <person name="Grigoriev I."/>
        </authorList>
    </citation>
    <scope>NUCLEOTIDE SEQUENCE</scope>
    <source>
        <strain evidence="1">CBS 113818</strain>
    </source>
</reference>
<keyword evidence="2" id="KW-1185">Reference proteome</keyword>
<evidence type="ECO:0000313" key="2">
    <source>
        <dbReference type="Proteomes" id="UP000799424"/>
    </source>
</evidence>
<proteinExistence type="predicted"/>
<evidence type="ECO:0000313" key="1">
    <source>
        <dbReference type="EMBL" id="KAF2825463.1"/>
    </source>
</evidence>
<organism evidence="1 2">
    <name type="scientific">Ophiobolus disseminans</name>
    <dbReference type="NCBI Taxonomy" id="1469910"/>
    <lineage>
        <taxon>Eukaryota</taxon>
        <taxon>Fungi</taxon>
        <taxon>Dikarya</taxon>
        <taxon>Ascomycota</taxon>
        <taxon>Pezizomycotina</taxon>
        <taxon>Dothideomycetes</taxon>
        <taxon>Pleosporomycetidae</taxon>
        <taxon>Pleosporales</taxon>
        <taxon>Pleosporineae</taxon>
        <taxon>Phaeosphaeriaceae</taxon>
        <taxon>Ophiobolus</taxon>
    </lineage>
</organism>
<dbReference type="OrthoDB" id="2906425at2759"/>
<dbReference type="EMBL" id="MU006228">
    <property type="protein sequence ID" value="KAF2825463.1"/>
    <property type="molecule type" value="Genomic_DNA"/>
</dbReference>
<dbReference type="PANTHER" id="PTHR36091:SF1">
    <property type="entry name" value="ALTERED INHERITANCE OF MITOCHONDRIA PROTEIN 9, MITOCHONDRIAL"/>
    <property type="match status" value="1"/>
</dbReference>
<name>A0A6A6ZX77_9PLEO</name>
<dbReference type="AlphaFoldDB" id="A0A6A6ZX77"/>
<protein>
    <submittedName>
        <fullName evidence="1">Uncharacterized protein</fullName>
    </submittedName>
</protein>
<gene>
    <name evidence="1" type="ORF">CC86DRAFT_419501</name>
</gene>
<dbReference type="GO" id="GO:0005739">
    <property type="term" value="C:mitochondrion"/>
    <property type="evidence" value="ECO:0007669"/>
    <property type="project" value="TreeGrafter"/>
</dbReference>
<dbReference type="InterPro" id="IPR051035">
    <property type="entry name" value="Mito_inheritance_9"/>
</dbReference>
<sequence length="140" mass="16240">LAKVNEVSTGSTNMTAYKALDFPPFLRDFFIRCGDVSEEGKIPLCACLIEGCNVWDDVGFTEPCPISFSENELQTRKQHFRKYRDFHSVHELAKEALGTDVEGWISLYDDFEKKQQRNNALFLEVMRRSENYNMSQEEVQ</sequence>
<dbReference type="PANTHER" id="PTHR36091">
    <property type="entry name" value="ALTERED INHERITANCE OF MITOCHONDRIA PROTEIN 9, MITOCHONDRIAL"/>
    <property type="match status" value="1"/>
</dbReference>
<feature type="non-terminal residue" evidence="1">
    <location>
        <position position="1"/>
    </location>
</feature>
<dbReference type="Proteomes" id="UP000799424">
    <property type="component" value="Unassembled WGS sequence"/>
</dbReference>
<accession>A0A6A6ZX77</accession>